<dbReference type="InterPro" id="IPR009057">
    <property type="entry name" value="Homeodomain-like_sf"/>
</dbReference>
<feature type="compositionally biased region" description="Low complexity" evidence="9">
    <location>
        <begin position="314"/>
        <end position="324"/>
    </location>
</feature>
<keyword evidence="4" id="KW-0325">Glycoprotein</keyword>
<comment type="subcellular location">
    <subcellularLocation>
        <location evidence="6 7">Nucleus</location>
    </subcellularLocation>
</comment>
<feature type="compositionally biased region" description="Low complexity" evidence="9">
    <location>
        <begin position="290"/>
        <end position="300"/>
    </location>
</feature>
<evidence type="ECO:0000256" key="7">
    <source>
        <dbReference type="RuleBase" id="RU000682"/>
    </source>
</evidence>
<dbReference type="InterPro" id="IPR027417">
    <property type="entry name" value="P-loop_NTPase"/>
</dbReference>
<name>A0ABS2YMS6_POLSP</name>
<sequence length="525" mass="58522">MLNMHPNVCAAKSEIHFFNRDHNYRRGLSWYRAQMPESLPGQLTVEKTPGYFSSPVAPERARALNASLRLLLIVRDPVERLVSDYTQVLSNRQERGKGYPPLEQLLIREGRLDLSYKAVQRSVYHLQLAAWLRCFPLGQIHVVDGEALIRDPFPELRRVEGFLSLAPAIAPSDFRFNSTKGFFCLESGGRHRCLDESKGRPHPPVRPAVRQRLCRHFREHNLRFFEMVGRRCLSAQWNPTMKQLFCVEWLSQSSDRPPCPALPEPQEGPLPGTPQESLPGFYAKVGAGLGAQQQPPQSLADSDTPLQSPGFPTVSDAASVSSADETSGYESEGCRSVSPVYPLSPPRQGSPGPGGDAHSEPPGGPSRRPRTAFTAEQINRLERTFKKQSYVGTREKEELRKKLNLSEKQIKNWFQNRRMKLKRTLQDALAQACHAKVASQLLHYPELQAYGPGPFAGYYPAQDGTAAYLSAMQYQAPLVSALPALPMEAAVYPYGVPSGVVIPATSAGPGNGNMMRRYHPYAPYY</sequence>
<feature type="domain" description="Homeobox" evidence="10">
    <location>
        <begin position="364"/>
        <end position="424"/>
    </location>
</feature>
<keyword evidence="3 6" id="KW-0371">Homeobox</keyword>
<dbReference type="EC" id="2.8.2.-" evidence="8"/>
<keyword evidence="12" id="KW-1185">Reference proteome</keyword>
<dbReference type="EMBL" id="JAAWVQ010168568">
    <property type="protein sequence ID" value="MBN3287738.1"/>
    <property type="molecule type" value="Genomic_DNA"/>
</dbReference>
<feature type="non-terminal residue" evidence="11">
    <location>
        <position position="525"/>
    </location>
</feature>
<feature type="region of interest" description="Disordered" evidence="9">
    <location>
        <begin position="256"/>
        <end position="370"/>
    </location>
</feature>
<dbReference type="Gene3D" id="3.40.50.300">
    <property type="entry name" value="P-loop containing nucleotide triphosphate hydrolases"/>
    <property type="match status" value="1"/>
</dbReference>
<protein>
    <recommendedName>
        <fullName evidence="8">Sulfotransferase</fullName>
        <ecNumber evidence="8">2.8.2.-</ecNumber>
    </recommendedName>
</protein>
<dbReference type="Gene3D" id="1.10.10.60">
    <property type="entry name" value="Homeodomain-like"/>
    <property type="match status" value="1"/>
</dbReference>
<accession>A0ABS2YMS6</accession>
<evidence type="ECO:0000256" key="5">
    <source>
        <dbReference type="ARBA" id="ARBA00023242"/>
    </source>
</evidence>
<evidence type="ECO:0000256" key="1">
    <source>
        <dbReference type="ARBA" id="ARBA00022679"/>
    </source>
</evidence>
<proteinExistence type="inferred from homology"/>
<dbReference type="PROSITE" id="PS00027">
    <property type="entry name" value="HOMEOBOX_1"/>
    <property type="match status" value="1"/>
</dbReference>
<feature type="compositionally biased region" description="Pro residues" evidence="9">
    <location>
        <begin position="257"/>
        <end position="272"/>
    </location>
</feature>
<dbReference type="InterPro" id="IPR001356">
    <property type="entry name" value="HD"/>
</dbReference>
<dbReference type="SUPFAM" id="SSF52540">
    <property type="entry name" value="P-loop containing nucleoside triphosphate hydrolases"/>
    <property type="match status" value="1"/>
</dbReference>
<keyword evidence="5 6" id="KW-0539">Nucleus</keyword>
<evidence type="ECO:0000259" key="10">
    <source>
        <dbReference type="PROSITE" id="PS50071"/>
    </source>
</evidence>
<evidence type="ECO:0000313" key="11">
    <source>
        <dbReference type="EMBL" id="MBN3287738.1"/>
    </source>
</evidence>
<keyword evidence="1 8" id="KW-0808">Transferase</keyword>
<evidence type="ECO:0000256" key="3">
    <source>
        <dbReference type="ARBA" id="ARBA00023155"/>
    </source>
</evidence>
<dbReference type="SUPFAM" id="SSF46689">
    <property type="entry name" value="Homeodomain-like"/>
    <property type="match status" value="1"/>
</dbReference>
<feature type="non-terminal residue" evidence="11">
    <location>
        <position position="1"/>
    </location>
</feature>
<dbReference type="Pfam" id="PF00685">
    <property type="entry name" value="Sulfotransfer_1"/>
    <property type="match status" value="1"/>
</dbReference>
<reference evidence="11" key="1">
    <citation type="journal article" date="2021" name="Cell">
        <title>Tracing the genetic footprints of vertebrate landing in non-teleost ray-finned fishes.</title>
        <authorList>
            <person name="Bi X."/>
            <person name="Wang K."/>
            <person name="Yang L."/>
            <person name="Pan H."/>
            <person name="Jiang H."/>
            <person name="Wei Q."/>
            <person name="Fang M."/>
            <person name="Yu H."/>
            <person name="Zhu C."/>
            <person name="Cai Y."/>
            <person name="He Y."/>
            <person name="Gan X."/>
            <person name="Zeng H."/>
            <person name="Yu D."/>
            <person name="Zhu Y."/>
            <person name="Jiang H."/>
            <person name="Qiu Q."/>
            <person name="Yang H."/>
            <person name="Zhang Y.E."/>
            <person name="Wang W."/>
            <person name="Zhu M."/>
            <person name="He S."/>
            <person name="Zhang G."/>
        </authorList>
    </citation>
    <scope>NUCLEOTIDE SEQUENCE</scope>
    <source>
        <strain evidence="11">Pddl_001</strain>
    </source>
</reference>
<dbReference type="SMART" id="SM00389">
    <property type="entry name" value="HOX"/>
    <property type="match status" value="1"/>
</dbReference>
<dbReference type="InterPro" id="IPR017970">
    <property type="entry name" value="Homeobox_CS"/>
</dbReference>
<dbReference type="CDD" id="cd00086">
    <property type="entry name" value="homeodomain"/>
    <property type="match status" value="1"/>
</dbReference>
<dbReference type="InterPro" id="IPR037359">
    <property type="entry name" value="NST/OST"/>
</dbReference>
<keyword evidence="2 6" id="KW-0238">DNA-binding</keyword>
<organism evidence="11 12">
    <name type="scientific">Polyodon spathula</name>
    <name type="common">North American paddlefish</name>
    <name type="synonym">Squalus spathula</name>
    <dbReference type="NCBI Taxonomy" id="7913"/>
    <lineage>
        <taxon>Eukaryota</taxon>
        <taxon>Metazoa</taxon>
        <taxon>Chordata</taxon>
        <taxon>Craniata</taxon>
        <taxon>Vertebrata</taxon>
        <taxon>Euteleostomi</taxon>
        <taxon>Actinopterygii</taxon>
        <taxon>Chondrostei</taxon>
        <taxon>Acipenseriformes</taxon>
        <taxon>Polyodontidae</taxon>
        <taxon>Polyodon</taxon>
    </lineage>
</organism>
<comment type="similarity">
    <text evidence="8">Belongs to the sulfotransferase 1 family.</text>
</comment>
<gene>
    <name evidence="11" type="primary">Hs3st1_4</name>
    <name evidence="11" type="ORF">GTO93_0002308</name>
</gene>
<comment type="caution">
    <text evidence="11">The sequence shown here is derived from an EMBL/GenBank/DDBJ whole genome shotgun (WGS) entry which is preliminary data.</text>
</comment>
<dbReference type="PANTHER" id="PTHR10605:SF73">
    <property type="entry name" value="SULFOTRANSFERASE"/>
    <property type="match status" value="1"/>
</dbReference>
<evidence type="ECO:0000256" key="4">
    <source>
        <dbReference type="ARBA" id="ARBA00023180"/>
    </source>
</evidence>
<evidence type="ECO:0000256" key="6">
    <source>
        <dbReference type="PROSITE-ProRule" id="PRU00108"/>
    </source>
</evidence>
<dbReference type="Proteomes" id="UP001166093">
    <property type="component" value="Unassembled WGS sequence"/>
</dbReference>
<evidence type="ECO:0000256" key="2">
    <source>
        <dbReference type="ARBA" id="ARBA00023125"/>
    </source>
</evidence>
<evidence type="ECO:0000313" key="12">
    <source>
        <dbReference type="Proteomes" id="UP001166093"/>
    </source>
</evidence>
<dbReference type="Pfam" id="PF00046">
    <property type="entry name" value="Homeodomain"/>
    <property type="match status" value="1"/>
</dbReference>
<dbReference type="InterPro" id="IPR000863">
    <property type="entry name" value="Sulfotransferase_dom"/>
</dbReference>
<dbReference type="PANTHER" id="PTHR10605">
    <property type="entry name" value="HEPARAN SULFATE SULFOTRANSFERASE"/>
    <property type="match status" value="1"/>
</dbReference>
<feature type="DNA-binding region" description="Homeobox" evidence="6">
    <location>
        <begin position="366"/>
        <end position="425"/>
    </location>
</feature>
<evidence type="ECO:0000256" key="8">
    <source>
        <dbReference type="RuleBase" id="RU361155"/>
    </source>
</evidence>
<evidence type="ECO:0000256" key="9">
    <source>
        <dbReference type="SAM" id="MobiDB-lite"/>
    </source>
</evidence>
<dbReference type="PROSITE" id="PS50071">
    <property type="entry name" value="HOMEOBOX_2"/>
    <property type="match status" value="1"/>
</dbReference>